<accession>A0ABY6K0X2</accession>
<evidence type="ECO:0000313" key="2">
    <source>
        <dbReference type="EMBL" id="UYV61944.1"/>
    </source>
</evidence>
<dbReference type="PANTHER" id="PTHR46831:SF1">
    <property type="entry name" value="ZINC FINGER MYND DOMAIN-CONTAINING PROTEIN 19"/>
    <property type="match status" value="1"/>
</dbReference>
<dbReference type="SUPFAM" id="SSF54060">
    <property type="entry name" value="His-Me finger endonucleases"/>
    <property type="match status" value="1"/>
</dbReference>
<proteinExistence type="predicted"/>
<dbReference type="InterPro" id="IPR003615">
    <property type="entry name" value="HNH_nuc"/>
</dbReference>
<dbReference type="Gene3D" id="3.90.75.20">
    <property type="match status" value="1"/>
</dbReference>
<evidence type="ECO:0000259" key="1">
    <source>
        <dbReference type="Pfam" id="PF13392"/>
    </source>
</evidence>
<dbReference type="InterPro" id="IPR044925">
    <property type="entry name" value="His-Me_finger_sf"/>
</dbReference>
<reference evidence="2 3" key="1">
    <citation type="submission" date="2022-01" db="EMBL/GenBank/DDBJ databases">
        <title>A chromosomal length assembly of Cordylochernes scorpioides.</title>
        <authorList>
            <person name="Zeh D."/>
            <person name="Zeh J."/>
        </authorList>
    </citation>
    <scope>NUCLEOTIDE SEQUENCE [LARGE SCALE GENOMIC DNA]</scope>
    <source>
        <strain evidence="2">IN4F17</strain>
        <tissue evidence="2">Whole Body</tissue>
    </source>
</reference>
<keyword evidence="3" id="KW-1185">Reference proteome</keyword>
<gene>
    <name evidence="2" type="ORF">LAZ67_1007131</name>
</gene>
<organism evidence="2 3">
    <name type="scientific">Cordylochernes scorpioides</name>
    <dbReference type="NCBI Taxonomy" id="51811"/>
    <lineage>
        <taxon>Eukaryota</taxon>
        <taxon>Metazoa</taxon>
        <taxon>Ecdysozoa</taxon>
        <taxon>Arthropoda</taxon>
        <taxon>Chelicerata</taxon>
        <taxon>Arachnida</taxon>
        <taxon>Pseudoscorpiones</taxon>
        <taxon>Cheliferoidea</taxon>
        <taxon>Chernetidae</taxon>
        <taxon>Cordylochernes</taxon>
    </lineage>
</organism>
<evidence type="ECO:0000313" key="3">
    <source>
        <dbReference type="Proteomes" id="UP001235939"/>
    </source>
</evidence>
<dbReference type="EMBL" id="CP092863">
    <property type="protein sequence ID" value="UYV61944.1"/>
    <property type="molecule type" value="Genomic_DNA"/>
</dbReference>
<dbReference type="PANTHER" id="PTHR46831">
    <property type="entry name" value="ZINC FINGER MYND DOMAIN-CONTAINING PROTEIN 19"/>
    <property type="match status" value="1"/>
</dbReference>
<sequence length="177" mass="19740">MKDIANNSETWTSGVKLGIVRLGRAAGKMKYTLLDERDIILVHEYAFEVSKTKSPASPILTTVPPLTQARVTIDRDGTGAQVFAYAYNVLKGRNSGQFVHLLLWERHYGGVAPGFKVVHKNRITMDNRLANLQLVATSQPCPLPLSNTASLKPREQSLYWAAIQQLPPYHLIEETNI</sequence>
<protein>
    <submittedName>
        <fullName evidence="2">ZMYND19</fullName>
    </submittedName>
</protein>
<dbReference type="Pfam" id="PF13392">
    <property type="entry name" value="HNH_3"/>
    <property type="match status" value="1"/>
</dbReference>
<name>A0ABY6K0X2_9ARAC</name>
<dbReference type="Proteomes" id="UP001235939">
    <property type="component" value="Chromosome 01"/>
</dbReference>
<dbReference type="InterPro" id="IPR032978">
    <property type="entry name" value="ZMYND19"/>
</dbReference>
<feature type="domain" description="HNH nuclease" evidence="1">
    <location>
        <begin position="98"/>
        <end position="136"/>
    </location>
</feature>